<dbReference type="Pfam" id="PF01551">
    <property type="entry name" value="Peptidase_M23"/>
    <property type="match status" value="2"/>
</dbReference>
<name>A0A9D2TJW2_9FIRM</name>
<dbReference type="InterPro" id="IPR011055">
    <property type="entry name" value="Dup_hybrid_motif"/>
</dbReference>
<proteinExistence type="predicted"/>
<dbReference type="InterPro" id="IPR016047">
    <property type="entry name" value="M23ase_b-sheet_dom"/>
</dbReference>
<sequence>MTVAAKVIWFLSRTKKGKKIIGLMLAICAGLLLIPFVFLAAAGSVFVSAVFGDTFYFPIVYHTTPSEPYDPNRVIVHEYEETVMVPVLDKNGKPKRDEDGNIIMEEEIRKLEEEIKSPHFGVDFNVSEGTYVSASRSGTVASVYENEEDGKTVVIEHLDHWRSIYKHLSSVRVQNGEEVLMGYPIGQAGMTGSCRPYDTDKTFHLHFEIMRDDGNLIDPMSVLEDWGDYLDFAIEQIREVAQGEWNDWGASDAPPYIEWDGENFLWPVQGYTSLSSDYGYRNFGGGEFHRGIDIPAPAGTPIYAAAAGVVSTKAHWSYGIAVKVSVDGRMTNIYGHMIARAEGITDGASVVAGQLIGYVGSTGNSTGNHLHFEVNVDGQPVDPKQFF</sequence>
<keyword evidence="1" id="KW-0812">Transmembrane</keyword>
<evidence type="ECO:0000256" key="1">
    <source>
        <dbReference type="SAM" id="Phobius"/>
    </source>
</evidence>
<dbReference type="CDD" id="cd12797">
    <property type="entry name" value="M23_peptidase"/>
    <property type="match status" value="2"/>
</dbReference>
<dbReference type="GO" id="GO:0004222">
    <property type="term" value="F:metalloendopeptidase activity"/>
    <property type="evidence" value="ECO:0007669"/>
    <property type="project" value="TreeGrafter"/>
</dbReference>
<dbReference type="EMBL" id="DWWA01000049">
    <property type="protein sequence ID" value="HJC73000.1"/>
    <property type="molecule type" value="Genomic_DNA"/>
</dbReference>
<evidence type="ECO:0000313" key="4">
    <source>
        <dbReference type="Proteomes" id="UP000823918"/>
    </source>
</evidence>
<feature type="domain" description="M23ase beta-sheet core" evidence="2">
    <location>
        <begin position="118"/>
        <end position="219"/>
    </location>
</feature>
<accession>A0A9D2TJW2</accession>
<reference evidence="3" key="1">
    <citation type="journal article" date="2021" name="PeerJ">
        <title>Extensive microbial diversity within the chicken gut microbiome revealed by metagenomics and culture.</title>
        <authorList>
            <person name="Gilroy R."/>
            <person name="Ravi A."/>
            <person name="Getino M."/>
            <person name="Pursley I."/>
            <person name="Horton D.L."/>
            <person name="Alikhan N.F."/>
            <person name="Baker D."/>
            <person name="Gharbi K."/>
            <person name="Hall N."/>
            <person name="Watson M."/>
            <person name="Adriaenssens E.M."/>
            <person name="Foster-Nyarko E."/>
            <person name="Jarju S."/>
            <person name="Secka A."/>
            <person name="Antonio M."/>
            <person name="Oren A."/>
            <person name="Chaudhuri R.R."/>
            <person name="La Ragione R."/>
            <person name="Hildebrand F."/>
            <person name="Pallen M.J."/>
        </authorList>
    </citation>
    <scope>NUCLEOTIDE SEQUENCE</scope>
    <source>
        <strain evidence="3">5933</strain>
    </source>
</reference>
<comment type="caution">
    <text evidence="3">The sequence shown here is derived from an EMBL/GenBank/DDBJ whole genome shotgun (WGS) entry which is preliminary data.</text>
</comment>
<dbReference type="AlphaFoldDB" id="A0A9D2TJW2"/>
<feature type="domain" description="M23ase beta-sheet core" evidence="2">
    <location>
        <begin position="288"/>
        <end position="383"/>
    </location>
</feature>
<dbReference type="PANTHER" id="PTHR21666:SF270">
    <property type="entry name" value="MUREIN HYDROLASE ACTIVATOR ENVC"/>
    <property type="match status" value="1"/>
</dbReference>
<dbReference type="Proteomes" id="UP000823918">
    <property type="component" value="Unassembled WGS sequence"/>
</dbReference>
<gene>
    <name evidence="3" type="ORF">H9698_09460</name>
</gene>
<evidence type="ECO:0000313" key="3">
    <source>
        <dbReference type="EMBL" id="HJC73000.1"/>
    </source>
</evidence>
<feature type="transmembrane region" description="Helical" evidence="1">
    <location>
        <begin position="20"/>
        <end position="51"/>
    </location>
</feature>
<evidence type="ECO:0000259" key="2">
    <source>
        <dbReference type="Pfam" id="PF01551"/>
    </source>
</evidence>
<reference evidence="3" key="2">
    <citation type="submission" date="2021-04" db="EMBL/GenBank/DDBJ databases">
        <authorList>
            <person name="Gilroy R."/>
        </authorList>
    </citation>
    <scope>NUCLEOTIDE SEQUENCE</scope>
    <source>
        <strain evidence="3">5933</strain>
    </source>
</reference>
<protein>
    <submittedName>
        <fullName evidence="3">Peptidoglycan DD-metalloendopeptidase family protein</fullName>
    </submittedName>
</protein>
<dbReference type="Gene3D" id="2.70.70.10">
    <property type="entry name" value="Glucose Permease (Domain IIA)"/>
    <property type="match status" value="2"/>
</dbReference>
<dbReference type="PANTHER" id="PTHR21666">
    <property type="entry name" value="PEPTIDASE-RELATED"/>
    <property type="match status" value="1"/>
</dbReference>
<organism evidence="3 4">
    <name type="scientific">Candidatus Ruthenibacterium merdavium</name>
    <dbReference type="NCBI Taxonomy" id="2838752"/>
    <lineage>
        <taxon>Bacteria</taxon>
        <taxon>Bacillati</taxon>
        <taxon>Bacillota</taxon>
        <taxon>Clostridia</taxon>
        <taxon>Eubacteriales</taxon>
        <taxon>Oscillospiraceae</taxon>
        <taxon>Ruthenibacterium</taxon>
    </lineage>
</organism>
<dbReference type="SUPFAM" id="SSF51261">
    <property type="entry name" value="Duplicated hybrid motif"/>
    <property type="match status" value="2"/>
</dbReference>
<keyword evidence="1" id="KW-1133">Transmembrane helix</keyword>
<keyword evidence="1" id="KW-0472">Membrane</keyword>
<dbReference type="InterPro" id="IPR050570">
    <property type="entry name" value="Cell_wall_metabolism_enzyme"/>
</dbReference>